<dbReference type="PANTHER" id="PTHR43775">
    <property type="entry name" value="FATTY ACID SYNTHASE"/>
    <property type="match status" value="1"/>
</dbReference>
<feature type="domain" description="Carrier" evidence="8">
    <location>
        <begin position="3185"/>
        <end position="3260"/>
    </location>
</feature>
<dbReference type="InterPro" id="IPR014031">
    <property type="entry name" value="Ketoacyl_synth_C"/>
</dbReference>
<dbReference type="InterPro" id="IPR020806">
    <property type="entry name" value="PKS_PP-bd"/>
</dbReference>
<dbReference type="SUPFAM" id="SSF56801">
    <property type="entry name" value="Acetyl-CoA synthetase-like"/>
    <property type="match status" value="2"/>
</dbReference>
<dbReference type="SUPFAM" id="SSF47336">
    <property type="entry name" value="ACP-like"/>
    <property type="match status" value="3"/>
</dbReference>
<protein>
    <submittedName>
        <fullName evidence="10">Amino acid adenylation domain-containing protein</fullName>
    </submittedName>
</protein>
<dbReference type="Pfam" id="PF00109">
    <property type="entry name" value="ketoacyl-synt"/>
    <property type="match status" value="1"/>
</dbReference>
<dbReference type="InterPro" id="IPR042099">
    <property type="entry name" value="ANL_N_sf"/>
</dbReference>
<dbReference type="InterPro" id="IPR032821">
    <property type="entry name" value="PKS_assoc"/>
</dbReference>
<dbReference type="Pfam" id="PF00550">
    <property type="entry name" value="PP-binding"/>
    <property type="match status" value="3"/>
</dbReference>
<dbReference type="InterPro" id="IPR009081">
    <property type="entry name" value="PP-bd_ACP"/>
</dbReference>
<dbReference type="SMART" id="SM00825">
    <property type="entry name" value="PKS_KS"/>
    <property type="match status" value="1"/>
</dbReference>
<dbReference type="InterPro" id="IPR057326">
    <property type="entry name" value="KR_dom"/>
</dbReference>
<dbReference type="Gene3D" id="3.30.559.30">
    <property type="entry name" value="Nonribosomal peptide synthetase, condensation domain"/>
    <property type="match status" value="1"/>
</dbReference>
<dbReference type="PANTHER" id="PTHR43775:SF37">
    <property type="entry name" value="SI:DKEY-61P9.11"/>
    <property type="match status" value="1"/>
</dbReference>
<dbReference type="Pfam" id="PF02801">
    <property type="entry name" value="Ketoacyl-synt_C"/>
    <property type="match status" value="1"/>
</dbReference>
<dbReference type="CDD" id="cd05931">
    <property type="entry name" value="FAAL"/>
    <property type="match status" value="1"/>
</dbReference>
<dbReference type="Pfam" id="PF00501">
    <property type="entry name" value="AMP-binding"/>
    <property type="match status" value="2"/>
</dbReference>
<keyword evidence="5" id="KW-0276">Fatty acid metabolism</keyword>
<evidence type="ECO:0000256" key="1">
    <source>
        <dbReference type="ARBA" id="ARBA00001957"/>
    </source>
</evidence>
<keyword evidence="11" id="KW-1185">Reference proteome</keyword>
<sequence length="3275" mass="370239">MSTRNASENINYDGLIGKLENFARIDPDRIAFAYMDGGEEVTVKISYQELLNRARTIAHNILLHVEPGERVLLLFPSGIEFIEVFFGCLYAGVIAIPAPPPLGRTNQIRLSGIINQSIPSLIITNETVLNQRNLAPILGDINILAASCLINHDSGVLPNIGLDTIAFLQYTSGSTSDPKGVIINHRNLTSNLISIRDFYGLECDNVVGWLPIYHDLGLIGCILGTIFSGCSYYFMSPLDFVSQPVRWLKAISKYKARISGGPNFAYELCVRSIKDSDLIDLDLSNWELAFNGAEPIRLGTMESFNNKFAKVGFNKNAFITVYGLAEATLFISGYRGLFDNLKRTDNNKVVSCGPVLPGIDVKIIEPESGRICKDGKVGEICISGPNVTEGYWNEKVARGQSPNKGSFVNLDNIAYLRTGDLGKIYKDEIFVCGRLKEVLIFNGQNYYPHDIEQSISKLFLDEFGTLGIAFSIVKEDVEKLVVVQELSRSGLRSNSYSEFVKTIGDLIFSAYQLPLYEIILLKPGSIPRTSSGKVQRVLFKNNYLKNETKGIVFIQKWDNKRLIVKQDKISDESIKNIITPYSSTYHIICEEILQIIEISQYQLDFDISFSEIGLTSLECIKLSEKLSQRLNKKIPVTVLYENYTIRMLAIYIDAESSLRKSSALPTLVENANSDKIAIVGVSCRFPGATNVQDFWNNMINSVDCISEIPPDRWDWRDYYSTDQQVNKMYSKWGGFIENISDFDASFFNITNEEACLMDPQQRILLELSYEAFENAGYSVENLSKRKVGVFIGASNNDYISLLQKDEVEKSVYTSTGNSLSILANRLSYFYNLSGPSLTVDTACSSSLVAVHLAVQSIKNAECTMAIAGGINLILSPDINIAFSQSEMLSADGRCKVFDSEANGYVRSEGGGLVVLKSLRQAQQDGDHILGVISGSAVNQDGRSSNLTSPNSSAQAEVIKNALHNAKKSPDQISFVETHGTGTKLGDPIELTALNRVYCLESTRQDPLILGSVKANIGHLESAAGIAGLIKALLCINHKVFPPQLHFFNPNPYFTWEESNLLVPIKCEKLHSPFHKLINAGVSSFGFGGVNVHMIIEEYKELNALKQNLLLNNEDQNHILIFSADSKKSLRNVINRILNINELDHYNISHLAFSLACHKSHLKHRLAIVCNSTKSLKRELNKYVSNSHDFQAEHSQSHRKNKSAFLFTGGGAQYKGMGKTLYKNEPIFRKAFDLCVEISKEYIERNLFDIVFNQDEDGQERLLDRMDYMQPGLFALEYATYQLWESWGVEPDIVLGHSLGEIVAACVAGIFSLKDAIEFVCIRGKLMHNNAIEGEMISVQAELSVVKEFLNNYDNRLVSISAINGPFQIIVGGEKTIITTLYKDLENKGIKVKSLQIGGASHSPLMDGILDELRDFLQDINFGKPQKNIISNLTGDLANESISTVEYWISHTRNTVQFAKGIETLNHLQVDFLIEIGPQPTLIGLVNQNINEDGSLLLLPSMLKDDPDIIYRSVATLFGEGATIKWKNFFYGKPTNRISLPSYPFESKKYWYTNINDRTNNKIFRSSKPLLELIGNGKLEESAFEIIKNNPMLTQQSKECLNEILSTIYQFDNLSLSDHEKKYDDVIYSTKWEKLRRNHNEVTGEFSIWILINANEEFVKDLFSNIDFKLFKLYNIKVNNKGDVNNLTIASELRNILDLHGDVKTKILYFSGDLDCNLESEIQNFEEILEELASLCHLFDEASKYELIKLFVITNGAVFHPNIDSNVLPLQGLYRGFSKSAFLEYPSLKGGLIDLPKTLTAFEYCELASYVSFGSNEDDVILREGTLYRQVIEKYSSQSSNSKSFEVDDEILITGGLGNLGLKTAKWFAEKGFLRIILLSRSATETKYHNIVEEFKNLGCSLSIVQSDISNRNQVQEVFENFPNIKIVIHSAGVLDDRLLSELNVESFEKVFSSKIWGTIILHQVSKNYNIKKFIVYSSLVSVIGNYGQANYSAASEFLNLFIKYRRLNKLPGQVINWGPWEAAGLVNIEQEKQNHNSGFTSLTTQTGFSGFEEIFCQDFEESIIANIEWEKLQNIFDNQTIPSVLKCSIHNPSFKTNITQTLKSLALILNNFDDKQRVQSVFSWIKTYLREYLRIPEENINSDTSLFDLGLDSLKLIGFRNKLAKELNISIPIKLIFEKSSLLNLTTTLVSLFNNSENSSSIKIYNESCLKKESYVPLSSMQNRLWFIDKIRKNRTVYNVCLELTYNGILNLNVLKKAFFLLIQKHESLRMSILEIDDIPYLKVHDPFEPSIEYQDLTQKSGIVHNKVISNQRELFCQRVIELDVPSLKVDVIKFANESYKVSILQHHIFTDGWSVALLAKELIETYDNLNNHKIVNYNPLVTNYSDYAIWESGIKNSSSYEEGREFWKSKLIDGSRLSLPVISNRSLNKSANGGDHQFSFSIIETELIKEFSKSNGITPFVLLLTAYAILLRLVSNQKQFGIGTLYANRNFSESENILGYFGNTVVIPFCFNGDESLFECIQKCANDVMESLEFQYFPIIEAKKWNYTPRDRDTNPLYNISFYYDDFQILQLDTFGNSKWNLSNSKIGGAPSGSVRDDLEMVLRDDGFSIVGELNYKKEYFRENQANHFIERYKTLIKNIVSTPNITVFSYYNEMWYDTLKFKNHPQAIYKNSKSDNTIVEMFEEQVDYHFDKIAVVFEDKTYSYYQLDQRSNQLAHYLCRLNVKSEVLVGVCMERSLELIPSLMGILKAGGAYLPIDPDYPIDRIQYMVGDSKLQLVLTTSKYSHYFEGIGIEVVLLDQLDLGGMPTQRMNNELKNNDLFYVIYTSGSTGRPKGVANHHEGVINRLLWAKEYFEVDPSDRILQKTTISFDVSVWELFLPLISGACVVLAEPGGHRDSSYLVNTINKQGITMAHFVPSMLEVFLQDQDLNKMDSLRHVICSGEELKVRQAKLFRERLGDIRLYNLYGPTEAAIDVTFWEVPFPFPEDQRVIPIGYPIPNNKIYILDTRDNLVPIGVKGEIFIGGIQIARGYINQSELTSERFVEKNIAGQKLRLYRSGDIGRWLEDGVIEFIGRADDQVKIRGNRVELNEVESVLAIQPGVGQCTIQPKEDPSGGIALIGYVVPQKGYDRNFVEKSLREKLPGYMVPSLFVEIENLPYTDNGKIDKLRLPFPSGGDFSSSVFESPGNEIEERLCEIWKNLLGIDKISIHDDFFELGGHSLIAMRAITQIKHDFNVPIPLKSVFTLTTINQIANYILAEKSHSLDLNKTYKTIEI</sequence>
<comment type="similarity">
    <text evidence="7">In the C-terminal section; belongs to the NRP synthetase family.</text>
</comment>
<evidence type="ECO:0000256" key="5">
    <source>
        <dbReference type="ARBA" id="ARBA00022832"/>
    </source>
</evidence>
<dbReference type="InterPro" id="IPR050091">
    <property type="entry name" value="PKS_NRPS_Biosynth_Enz"/>
</dbReference>
<dbReference type="SUPFAM" id="SSF55048">
    <property type="entry name" value="Probable ACP-binding domain of malonyl-CoA ACP transacylase"/>
    <property type="match status" value="1"/>
</dbReference>
<dbReference type="InterPro" id="IPR045851">
    <property type="entry name" value="AMP-bd_C_sf"/>
</dbReference>
<keyword evidence="6" id="KW-0443">Lipid metabolism</keyword>
<keyword evidence="2" id="KW-0596">Phosphopantetheine</keyword>
<evidence type="ECO:0000313" key="11">
    <source>
        <dbReference type="Proteomes" id="UP001409291"/>
    </source>
</evidence>
<dbReference type="PROSITE" id="PS00455">
    <property type="entry name" value="AMP_BINDING"/>
    <property type="match status" value="2"/>
</dbReference>
<dbReference type="Gene3D" id="1.10.1200.10">
    <property type="entry name" value="ACP-like"/>
    <property type="match status" value="3"/>
</dbReference>
<dbReference type="CDD" id="cd00833">
    <property type="entry name" value="PKS"/>
    <property type="match status" value="1"/>
</dbReference>
<dbReference type="InterPro" id="IPR000873">
    <property type="entry name" value="AMP-dep_synth/lig_dom"/>
</dbReference>
<dbReference type="PROSITE" id="PS50075">
    <property type="entry name" value="CARRIER"/>
    <property type="match status" value="3"/>
</dbReference>
<dbReference type="Pfam" id="PF13193">
    <property type="entry name" value="AMP-binding_C"/>
    <property type="match status" value="1"/>
</dbReference>
<dbReference type="CDD" id="cd05930">
    <property type="entry name" value="A_NRPS"/>
    <property type="match status" value="1"/>
</dbReference>
<dbReference type="InterPro" id="IPR020845">
    <property type="entry name" value="AMP-binding_CS"/>
</dbReference>
<dbReference type="EMBL" id="JBDJNQ010000007">
    <property type="protein sequence ID" value="MEN5378520.1"/>
    <property type="molecule type" value="Genomic_DNA"/>
</dbReference>
<comment type="cofactor">
    <cofactor evidence="1">
        <name>pantetheine 4'-phosphate</name>
        <dbReference type="ChEBI" id="CHEBI:47942"/>
    </cofactor>
</comment>
<dbReference type="InterPro" id="IPR001242">
    <property type="entry name" value="Condensation_dom"/>
</dbReference>
<dbReference type="Gene3D" id="3.30.300.30">
    <property type="match status" value="2"/>
</dbReference>
<dbReference type="InterPro" id="IPR023213">
    <property type="entry name" value="CAT-like_dom_sf"/>
</dbReference>
<evidence type="ECO:0000256" key="2">
    <source>
        <dbReference type="ARBA" id="ARBA00022450"/>
    </source>
</evidence>
<dbReference type="InterPro" id="IPR016036">
    <property type="entry name" value="Malonyl_transacylase_ACP-bd"/>
</dbReference>
<dbReference type="InterPro" id="IPR036291">
    <property type="entry name" value="NAD(P)-bd_dom_sf"/>
</dbReference>
<dbReference type="InterPro" id="IPR040097">
    <property type="entry name" value="FAAL/FAAC"/>
</dbReference>
<evidence type="ECO:0000256" key="7">
    <source>
        <dbReference type="ARBA" id="ARBA00029443"/>
    </source>
</evidence>
<name>A0ABV0BVE9_9SPHI</name>
<dbReference type="Gene3D" id="3.30.70.3290">
    <property type="match status" value="1"/>
</dbReference>
<feature type="domain" description="Ketosynthase family 3 (KS3)" evidence="9">
    <location>
        <begin position="673"/>
        <end position="1097"/>
    </location>
</feature>
<accession>A0ABV0BVE9</accession>
<dbReference type="InterPro" id="IPR016035">
    <property type="entry name" value="Acyl_Trfase/lysoPLipase"/>
</dbReference>
<dbReference type="InterPro" id="IPR016039">
    <property type="entry name" value="Thiolase-like"/>
</dbReference>
<dbReference type="InterPro" id="IPR010071">
    <property type="entry name" value="AA_adenyl_dom"/>
</dbReference>
<proteinExistence type="inferred from homology"/>
<dbReference type="PROSITE" id="PS00606">
    <property type="entry name" value="KS3_1"/>
    <property type="match status" value="1"/>
</dbReference>
<dbReference type="Pfam" id="PF23024">
    <property type="entry name" value="AMP-dom_DIP2-like"/>
    <property type="match status" value="1"/>
</dbReference>
<evidence type="ECO:0000259" key="9">
    <source>
        <dbReference type="PROSITE" id="PS52004"/>
    </source>
</evidence>
<dbReference type="SUPFAM" id="SSF51735">
    <property type="entry name" value="NAD(P)-binding Rossmann-fold domains"/>
    <property type="match status" value="2"/>
</dbReference>
<dbReference type="InterPro" id="IPR014030">
    <property type="entry name" value="Ketoacyl_synth_N"/>
</dbReference>
<reference evidence="10 11" key="1">
    <citation type="submission" date="2024-04" db="EMBL/GenBank/DDBJ databases">
        <title>WGS of bacteria from Torrens River.</title>
        <authorList>
            <person name="Wyrsch E.R."/>
            <person name="Drigo B."/>
        </authorList>
    </citation>
    <scope>NUCLEOTIDE SEQUENCE [LARGE SCALE GENOMIC DNA]</scope>
    <source>
        <strain evidence="10 11">TWI391</strain>
    </source>
</reference>
<evidence type="ECO:0000256" key="4">
    <source>
        <dbReference type="ARBA" id="ARBA00022679"/>
    </source>
</evidence>
<dbReference type="Gene3D" id="3.40.366.10">
    <property type="entry name" value="Malonyl-Coenzyme A Acyl Carrier Protein, domain 2"/>
    <property type="match status" value="1"/>
</dbReference>
<dbReference type="SUPFAM" id="SSF53901">
    <property type="entry name" value="Thiolase-like"/>
    <property type="match status" value="1"/>
</dbReference>
<dbReference type="SMART" id="SM00823">
    <property type="entry name" value="PKS_PP"/>
    <property type="match status" value="3"/>
</dbReference>
<dbReference type="RefSeq" id="WP_346581586.1">
    <property type="nucleotide sequence ID" value="NZ_JBDJNQ010000007.1"/>
</dbReference>
<evidence type="ECO:0000313" key="10">
    <source>
        <dbReference type="EMBL" id="MEN5378520.1"/>
    </source>
</evidence>
<gene>
    <name evidence="10" type="ORF">ABE541_14750</name>
</gene>
<dbReference type="Gene3D" id="3.40.50.720">
    <property type="entry name" value="NAD(P)-binding Rossmann-like Domain"/>
    <property type="match status" value="1"/>
</dbReference>
<dbReference type="InterPro" id="IPR013968">
    <property type="entry name" value="PKS_KR"/>
</dbReference>
<dbReference type="PROSITE" id="PS00012">
    <property type="entry name" value="PHOSPHOPANTETHEINE"/>
    <property type="match status" value="1"/>
</dbReference>
<dbReference type="Gene3D" id="3.40.50.980">
    <property type="match status" value="2"/>
</dbReference>
<dbReference type="InterPro" id="IPR001227">
    <property type="entry name" value="Ac_transferase_dom_sf"/>
</dbReference>
<evidence type="ECO:0000256" key="3">
    <source>
        <dbReference type="ARBA" id="ARBA00022553"/>
    </source>
</evidence>
<dbReference type="SUPFAM" id="SSF52151">
    <property type="entry name" value="FabD/lysophospholipase-like"/>
    <property type="match status" value="1"/>
</dbReference>
<dbReference type="PROSITE" id="PS52004">
    <property type="entry name" value="KS3_2"/>
    <property type="match status" value="1"/>
</dbReference>
<dbReference type="Gene3D" id="3.40.47.10">
    <property type="match status" value="1"/>
</dbReference>
<dbReference type="InterPro" id="IPR006162">
    <property type="entry name" value="Ppantetheine_attach_site"/>
</dbReference>
<evidence type="ECO:0000259" key="8">
    <source>
        <dbReference type="PROSITE" id="PS50075"/>
    </source>
</evidence>
<keyword evidence="4" id="KW-0808">Transferase</keyword>
<dbReference type="Pfam" id="PF00698">
    <property type="entry name" value="Acyl_transf_1"/>
    <property type="match status" value="1"/>
</dbReference>
<keyword evidence="3" id="KW-0597">Phosphoprotein</keyword>
<dbReference type="SMART" id="SM00822">
    <property type="entry name" value="PKS_KR"/>
    <property type="match status" value="1"/>
</dbReference>
<organism evidence="10 11">
    <name type="scientific">Sphingobacterium kitahiroshimense</name>
    <dbReference type="NCBI Taxonomy" id="470446"/>
    <lineage>
        <taxon>Bacteria</taxon>
        <taxon>Pseudomonadati</taxon>
        <taxon>Bacteroidota</taxon>
        <taxon>Sphingobacteriia</taxon>
        <taxon>Sphingobacteriales</taxon>
        <taxon>Sphingobacteriaceae</taxon>
        <taxon>Sphingobacterium</taxon>
    </lineage>
</organism>
<dbReference type="InterPro" id="IPR025110">
    <property type="entry name" value="AMP-bd_C"/>
</dbReference>
<feature type="domain" description="Carrier" evidence="8">
    <location>
        <begin position="579"/>
        <end position="656"/>
    </location>
</feature>
<dbReference type="Gene3D" id="3.30.559.10">
    <property type="entry name" value="Chloramphenicol acetyltransferase-like domain"/>
    <property type="match status" value="1"/>
</dbReference>
<evidence type="ECO:0000256" key="6">
    <source>
        <dbReference type="ARBA" id="ARBA00023098"/>
    </source>
</evidence>
<dbReference type="SMART" id="SM00827">
    <property type="entry name" value="PKS_AT"/>
    <property type="match status" value="1"/>
</dbReference>
<dbReference type="InterPro" id="IPR036736">
    <property type="entry name" value="ACP-like_sf"/>
</dbReference>
<dbReference type="InterPro" id="IPR020841">
    <property type="entry name" value="PKS_Beta-ketoAc_synthase_dom"/>
</dbReference>
<dbReference type="SUPFAM" id="SSF52777">
    <property type="entry name" value="CoA-dependent acyltransferases"/>
    <property type="match status" value="2"/>
</dbReference>
<comment type="caution">
    <text evidence="10">The sequence shown here is derived from an EMBL/GenBank/DDBJ whole genome shotgun (WGS) entry which is preliminary data.</text>
</comment>
<dbReference type="Gene3D" id="3.40.50.12780">
    <property type="entry name" value="N-terminal domain of ligase-like"/>
    <property type="match status" value="1"/>
</dbReference>
<dbReference type="Gene3D" id="2.30.38.10">
    <property type="entry name" value="Luciferase, Domain 3"/>
    <property type="match status" value="1"/>
</dbReference>
<dbReference type="Pfam" id="PF00668">
    <property type="entry name" value="Condensation"/>
    <property type="match status" value="1"/>
</dbReference>
<dbReference type="InterPro" id="IPR014043">
    <property type="entry name" value="Acyl_transferase_dom"/>
</dbReference>
<dbReference type="InterPro" id="IPR018201">
    <property type="entry name" value="Ketoacyl_synth_AS"/>
</dbReference>
<dbReference type="Proteomes" id="UP001409291">
    <property type="component" value="Unassembled WGS sequence"/>
</dbReference>
<dbReference type="NCBIfam" id="TIGR01733">
    <property type="entry name" value="AA-adenyl-dom"/>
    <property type="match status" value="1"/>
</dbReference>
<dbReference type="Pfam" id="PF16197">
    <property type="entry name" value="KAsynt_C_assoc"/>
    <property type="match status" value="1"/>
</dbReference>
<feature type="domain" description="Carrier" evidence="8">
    <location>
        <begin position="2119"/>
        <end position="2193"/>
    </location>
</feature>
<dbReference type="Pfam" id="PF08659">
    <property type="entry name" value="KR"/>
    <property type="match status" value="1"/>
</dbReference>